<accession>A0A7C5Z233</accession>
<sequence>MISLLKVINLHKSFGNVKALKGISFEVKPATVHGFLGPNGAGKTTTMKILSGLISFDKGTILFENLNFKTSKSEIVRQIGYLPQNPTFYGYLTPVEYLSLIGQICNFESRTIKKRTEEVLEIVKLSNVSKRKISTFSGGMLQRLGIAVAIFNRPKLLLLDEPTASLDPEGRAEVLEHIKSLKEEGITVFFSTHILSDVERICDHVTILHEGKVIVSDSLENLQKRYIQPVFCIEFENIPDKLEEKLYQLSYIQKVDIDNSGNVFIYVNNVEIAKRELIKVLAQTNKSILSFCLKKPSLEDIFIKVVDKNDDI</sequence>
<dbReference type="PANTHER" id="PTHR42711">
    <property type="entry name" value="ABC TRANSPORTER ATP-BINDING PROTEIN"/>
    <property type="match status" value="1"/>
</dbReference>
<protein>
    <submittedName>
        <fullName evidence="6">ABC transporter ATP-binding protein</fullName>
    </submittedName>
</protein>
<reference evidence="6" key="1">
    <citation type="journal article" date="2020" name="mSystems">
        <title>Genome- and Community-Level Interaction Insights into Carbon Utilization and Element Cycling Functions of Hydrothermarchaeota in Hydrothermal Sediment.</title>
        <authorList>
            <person name="Zhou Z."/>
            <person name="Liu Y."/>
            <person name="Xu W."/>
            <person name="Pan J."/>
            <person name="Luo Z.H."/>
            <person name="Li M."/>
        </authorList>
    </citation>
    <scope>NUCLEOTIDE SEQUENCE [LARGE SCALE GENOMIC DNA]</scope>
    <source>
        <strain evidence="6">SpSt-102</strain>
    </source>
</reference>
<dbReference type="InterPro" id="IPR050763">
    <property type="entry name" value="ABC_transporter_ATP-binding"/>
</dbReference>
<evidence type="ECO:0000259" key="5">
    <source>
        <dbReference type="PROSITE" id="PS50893"/>
    </source>
</evidence>
<dbReference type="PANTHER" id="PTHR42711:SF5">
    <property type="entry name" value="ABC TRANSPORTER ATP-BINDING PROTEIN NATA"/>
    <property type="match status" value="1"/>
</dbReference>
<dbReference type="PROSITE" id="PS00211">
    <property type="entry name" value="ABC_TRANSPORTER_1"/>
    <property type="match status" value="1"/>
</dbReference>
<dbReference type="EMBL" id="DRUZ01000082">
    <property type="protein sequence ID" value="HHS02173.1"/>
    <property type="molecule type" value="Genomic_DNA"/>
</dbReference>
<dbReference type="Pfam" id="PF13732">
    <property type="entry name" value="DrrA1-3_C"/>
    <property type="match status" value="1"/>
</dbReference>
<proteinExistence type="inferred from homology"/>
<comment type="similarity">
    <text evidence="1">Belongs to the ABC transporter superfamily.</text>
</comment>
<feature type="domain" description="ABC transporter" evidence="5">
    <location>
        <begin position="5"/>
        <end position="235"/>
    </location>
</feature>
<dbReference type="SUPFAM" id="SSF52540">
    <property type="entry name" value="P-loop containing nucleoside triphosphate hydrolases"/>
    <property type="match status" value="1"/>
</dbReference>
<dbReference type="Gene3D" id="3.40.50.300">
    <property type="entry name" value="P-loop containing nucleotide triphosphate hydrolases"/>
    <property type="match status" value="1"/>
</dbReference>
<dbReference type="Pfam" id="PF00005">
    <property type="entry name" value="ABC_tran"/>
    <property type="match status" value="1"/>
</dbReference>
<evidence type="ECO:0000256" key="3">
    <source>
        <dbReference type="ARBA" id="ARBA00022741"/>
    </source>
</evidence>
<evidence type="ECO:0000313" key="6">
    <source>
        <dbReference type="EMBL" id="HHS02173.1"/>
    </source>
</evidence>
<dbReference type="InterPro" id="IPR003593">
    <property type="entry name" value="AAA+_ATPase"/>
</dbReference>
<name>A0A7C5Z233_9FIRM</name>
<dbReference type="InterPro" id="IPR003439">
    <property type="entry name" value="ABC_transporter-like_ATP-bd"/>
</dbReference>
<gene>
    <name evidence="6" type="ORF">ENL71_06695</name>
</gene>
<evidence type="ECO:0000256" key="1">
    <source>
        <dbReference type="ARBA" id="ARBA00005417"/>
    </source>
</evidence>
<keyword evidence="4 6" id="KW-0067">ATP-binding</keyword>
<dbReference type="InterPro" id="IPR027417">
    <property type="entry name" value="P-loop_NTPase"/>
</dbReference>
<dbReference type="GO" id="GO:0016887">
    <property type="term" value="F:ATP hydrolysis activity"/>
    <property type="evidence" value="ECO:0007669"/>
    <property type="project" value="InterPro"/>
</dbReference>
<keyword evidence="3" id="KW-0547">Nucleotide-binding</keyword>
<evidence type="ECO:0000256" key="2">
    <source>
        <dbReference type="ARBA" id="ARBA00022448"/>
    </source>
</evidence>
<evidence type="ECO:0000256" key="4">
    <source>
        <dbReference type="ARBA" id="ARBA00022840"/>
    </source>
</evidence>
<dbReference type="PROSITE" id="PS50893">
    <property type="entry name" value="ABC_TRANSPORTER_2"/>
    <property type="match status" value="1"/>
</dbReference>
<dbReference type="SMART" id="SM00382">
    <property type="entry name" value="AAA"/>
    <property type="match status" value="1"/>
</dbReference>
<organism evidence="6">
    <name type="scientific">Caldicellulosiruptor owensensis</name>
    <dbReference type="NCBI Taxonomy" id="55205"/>
    <lineage>
        <taxon>Bacteria</taxon>
        <taxon>Bacillati</taxon>
        <taxon>Bacillota</taxon>
        <taxon>Bacillota incertae sedis</taxon>
        <taxon>Caldicellulosiruptorales</taxon>
        <taxon>Caldicellulosiruptoraceae</taxon>
        <taxon>Caldicellulosiruptor</taxon>
    </lineage>
</organism>
<dbReference type="GO" id="GO:0005524">
    <property type="term" value="F:ATP binding"/>
    <property type="evidence" value="ECO:0007669"/>
    <property type="project" value="UniProtKB-KW"/>
</dbReference>
<dbReference type="CDD" id="cd03230">
    <property type="entry name" value="ABC_DR_subfamily_A"/>
    <property type="match status" value="1"/>
</dbReference>
<dbReference type="InterPro" id="IPR017871">
    <property type="entry name" value="ABC_transporter-like_CS"/>
</dbReference>
<dbReference type="InterPro" id="IPR025302">
    <property type="entry name" value="DrrA1/2-like_C"/>
</dbReference>
<dbReference type="AlphaFoldDB" id="A0A7C5Z233"/>
<keyword evidence="2" id="KW-0813">Transport</keyword>
<comment type="caution">
    <text evidence="6">The sequence shown here is derived from an EMBL/GenBank/DDBJ whole genome shotgun (WGS) entry which is preliminary data.</text>
</comment>